<comment type="caution">
    <text evidence="2">The sequence shown here is derived from an EMBL/GenBank/DDBJ whole genome shotgun (WGS) entry which is preliminary data.</text>
</comment>
<dbReference type="Proteomes" id="UP000314294">
    <property type="component" value="Unassembled WGS sequence"/>
</dbReference>
<accession>A0A4Z2HBL3</accession>
<name>A0A4Z2HBL3_9TELE</name>
<evidence type="ECO:0000313" key="3">
    <source>
        <dbReference type="Proteomes" id="UP000314294"/>
    </source>
</evidence>
<reference evidence="2 3" key="1">
    <citation type="submission" date="2019-03" db="EMBL/GenBank/DDBJ databases">
        <title>First draft genome of Liparis tanakae, snailfish: a comprehensive survey of snailfish specific genes.</title>
        <authorList>
            <person name="Kim W."/>
            <person name="Song I."/>
            <person name="Jeong J.-H."/>
            <person name="Kim D."/>
            <person name="Kim S."/>
            <person name="Ryu S."/>
            <person name="Song J.Y."/>
            <person name="Lee S.K."/>
        </authorList>
    </citation>
    <scope>NUCLEOTIDE SEQUENCE [LARGE SCALE GENOMIC DNA]</scope>
    <source>
        <tissue evidence="2">Muscle</tissue>
    </source>
</reference>
<protein>
    <submittedName>
        <fullName evidence="2">Uncharacterized protein</fullName>
    </submittedName>
</protein>
<organism evidence="2 3">
    <name type="scientific">Liparis tanakae</name>
    <name type="common">Tanaka's snailfish</name>
    <dbReference type="NCBI Taxonomy" id="230148"/>
    <lineage>
        <taxon>Eukaryota</taxon>
        <taxon>Metazoa</taxon>
        <taxon>Chordata</taxon>
        <taxon>Craniata</taxon>
        <taxon>Vertebrata</taxon>
        <taxon>Euteleostomi</taxon>
        <taxon>Actinopterygii</taxon>
        <taxon>Neopterygii</taxon>
        <taxon>Teleostei</taxon>
        <taxon>Neoteleostei</taxon>
        <taxon>Acanthomorphata</taxon>
        <taxon>Eupercaria</taxon>
        <taxon>Perciformes</taxon>
        <taxon>Cottioidei</taxon>
        <taxon>Cottales</taxon>
        <taxon>Liparidae</taxon>
        <taxon>Liparis</taxon>
    </lineage>
</organism>
<feature type="compositionally biased region" description="Polar residues" evidence="1">
    <location>
        <begin position="36"/>
        <end position="56"/>
    </location>
</feature>
<feature type="region of interest" description="Disordered" evidence="1">
    <location>
        <begin position="35"/>
        <end position="58"/>
    </location>
</feature>
<proteinExistence type="predicted"/>
<sequence>MERSFKAVTPLKEEARALLRPLFFALEERTLVGKRSSGQRVQSGHQRASTDRSPSLSGHDFLSQISPASCPPQWLTMPQHFRITGSEEDCWLRRAVPEVTSCSTAGPLFGLGPGSTAIISHESFHMGREAAVSHRCFSCLPTKKKRLGAFSCHQLTSPQTHFVLRRKQGFALSQPPLENTHTSVGYP</sequence>
<keyword evidence="3" id="KW-1185">Reference proteome</keyword>
<gene>
    <name evidence="2" type="ORF">EYF80_027404</name>
</gene>
<dbReference type="EMBL" id="SRLO01000294">
    <property type="protein sequence ID" value="TNN62393.1"/>
    <property type="molecule type" value="Genomic_DNA"/>
</dbReference>
<evidence type="ECO:0000256" key="1">
    <source>
        <dbReference type="SAM" id="MobiDB-lite"/>
    </source>
</evidence>
<dbReference type="AlphaFoldDB" id="A0A4Z2HBL3"/>
<evidence type="ECO:0000313" key="2">
    <source>
        <dbReference type="EMBL" id="TNN62393.1"/>
    </source>
</evidence>